<proteinExistence type="predicted"/>
<feature type="domain" description="VTC" evidence="1">
    <location>
        <begin position="31"/>
        <end position="231"/>
    </location>
</feature>
<reference evidence="3" key="2">
    <citation type="submission" date="2007-04" db="EMBL/GenBank/DDBJ databases">
        <title>Draft genome sequence of Bacteroides ovatus (ATCC 8483).</title>
        <authorList>
            <person name="Sudarsanam P."/>
            <person name="Ley R."/>
            <person name="Guruge J."/>
            <person name="Turnbaugh P.J."/>
            <person name="Mahowald M."/>
            <person name="Liep D."/>
            <person name="Gordon J."/>
        </authorList>
    </citation>
    <scope>NUCLEOTIDE SEQUENCE [LARGE SCALE GENOMIC DNA]</scope>
    <source>
        <strain evidence="3">ATCC 8483 / DSM 1896 / JCM 5824 / BCRC 10623 / CCUG 4943 / NCTC 11153</strain>
    </source>
</reference>
<dbReference type="EMBL" id="AAXF02000053">
    <property type="protein sequence ID" value="EDO10142.1"/>
    <property type="molecule type" value="Genomic_DNA"/>
</dbReference>
<evidence type="ECO:0000313" key="3">
    <source>
        <dbReference type="Proteomes" id="UP000005475"/>
    </source>
</evidence>
<name>A0AAN3A5L7_BACO1</name>
<evidence type="ECO:0000313" key="2">
    <source>
        <dbReference type="EMBL" id="EDO10142.1"/>
    </source>
</evidence>
<organism evidence="2 3">
    <name type="scientific">Bacteroides ovatus (strain ATCC 8483 / DSM 1896 / JCM 5824 / BCRC 10623 / CCUG 4943 / NCTC 11153)</name>
    <dbReference type="NCBI Taxonomy" id="411476"/>
    <lineage>
        <taxon>Bacteria</taxon>
        <taxon>Pseudomonadati</taxon>
        <taxon>Bacteroidota</taxon>
        <taxon>Bacteroidia</taxon>
        <taxon>Bacteroidales</taxon>
        <taxon>Bacteroidaceae</taxon>
        <taxon>Bacteroides</taxon>
    </lineage>
</organism>
<dbReference type="GO" id="GO:0006799">
    <property type="term" value="P:polyphosphate biosynthetic process"/>
    <property type="evidence" value="ECO:0007669"/>
    <property type="project" value="UniProtKB-ARBA"/>
</dbReference>
<dbReference type="InterPro" id="IPR018966">
    <property type="entry name" value="VTC_domain"/>
</dbReference>
<accession>A0AAN3A5L7</accession>
<dbReference type="Proteomes" id="UP000005475">
    <property type="component" value="Unassembled WGS sequence"/>
</dbReference>
<dbReference type="AlphaFoldDB" id="A0AAN3A5L7"/>
<comment type="caution">
    <text evidence="2">The sequence shown here is derived from an EMBL/GenBank/DDBJ whole genome shotgun (WGS) entry which is preliminary data.</text>
</comment>
<dbReference type="Gene3D" id="3.20.100.30">
    <property type="entry name" value="VTC, catalytic tunnel domain"/>
    <property type="match status" value="1"/>
</dbReference>
<dbReference type="Pfam" id="PF09359">
    <property type="entry name" value="VTC"/>
    <property type="match status" value="1"/>
</dbReference>
<sequence>MNMNETCNVTTALSAFSSISLEEMSTIRLMNRTDTKYIVSLSALMDVLQRASNCYRVQEVQGERNIVYHTTYLDTPDYAMYLAHQNGRVIREKIRVRTYVSSGLTFLEVKNKNNKGRTDKKRIRVQGVNSLRQDGGEEFLRNYAWYELSTLKLLLENHFHRITLVNKAMTERLTIDTGVHFHHLITGTEARLENLAIIELKRDGRTYSPIGEILRELHVRPSGISKYCVGTVLTAGNLKYNRFKPKLRMAQKIAKKQLMNI</sequence>
<dbReference type="SMR" id="A0AAN3A5L7"/>
<reference evidence="2 3" key="1">
    <citation type="submission" date="2007-03" db="EMBL/GenBank/DDBJ databases">
        <authorList>
            <person name="Fulton L."/>
            <person name="Clifton S."/>
            <person name="Fulton B."/>
            <person name="Xu J."/>
            <person name="Minx P."/>
            <person name="Pepin K.H."/>
            <person name="Johnson M."/>
            <person name="Thiruvilangam P."/>
            <person name="Bhonagiri V."/>
            <person name="Nash W.E."/>
            <person name="Mardis E.R."/>
            <person name="Wilson R.K."/>
        </authorList>
    </citation>
    <scope>NUCLEOTIDE SEQUENCE [LARGE SCALE GENOMIC DNA]</scope>
    <source>
        <strain evidence="3">ATCC 8483 / DSM 1896 / JCM 5824 / BCRC 10623 / CCUG 4943 / NCTC 11153</strain>
    </source>
</reference>
<dbReference type="CDD" id="cd07750">
    <property type="entry name" value="PolyPPase_VTC_like"/>
    <property type="match status" value="1"/>
</dbReference>
<dbReference type="InterPro" id="IPR042267">
    <property type="entry name" value="VTC_sf"/>
</dbReference>
<protein>
    <submittedName>
        <fullName evidence="2">VTC domain protein</fullName>
    </submittedName>
</protein>
<evidence type="ECO:0000259" key="1">
    <source>
        <dbReference type="Pfam" id="PF09359"/>
    </source>
</evidence>
<gene>
    <name evidence="2" type="ORF">BACOVA_04523</name>
</gene>